<accession>A0A813GMA9</accession>
<protein>
    <submittedName>
        <fullName evidence="2">Uncharacterized protein</fullName>
    </submittedName>
</protein>
<reference evidence="2" key="1">
    <citation type="submission" date="2021-02" db="EMBL/GenBank/DDBJ databases">
        <authorList>
            <person name="Dougan E. K."/>
            <person name="Rhodes N."/>
            <person name="Thang M."/>
            <person name="Chan C."/>
        </authorList>
    </citation>
    <scope>NUCLEOTIDE SEQUENCE</scope>
</reference>
<sequence>KRARRLPGEQGEARAPVDTIDLDDIGVVPGAVFQRAKPPAVAPAAPVARAAATTKTTITTTMTVAGATGFTTTIPATTTATTATMTSIAAAVPTAPAAPAAAAVPAALAAPAAAVSTDSKIDGGEVGQAGESSLEQRLPDSSKGSGDGSAVGIVAGALPELATSSPAPASQLAPVAAEPLVSEPPEASDAHMAPESELSELAEAEAEAEEPEVASDEDDDDDAMAAFFSSSMGRDVDTGPMDVDDGPMDVDDSPVEPQDAAPEQDPVADLQTATEASPVVPAVAVEAVVEKAALAPEPPPAEMSEDAESLFSLLADLAEPPMEDEAPEVGFGFQ</sequence>
<feature type="region of interest" description="Disordered" evidence="1">
    <location>
        <begin position="177"/>
        <end position="275"/>
    </location>
</feature>
<organism evidence="2 3">
    <name type="scientific">Polarella glacialis</name>
    <name type="common">Dinoflagellate</name>
    <dbReference type="NCBI Taxonomy" id="89957"/>
    <lineage>
        <taxon>Eukaryota</taxon>
        <taxon>Sar</taxon>
        <taxon>Alveolata</taxon>
        <taxon>Dinophyceae</taxon>
        <taxon>Suessiales</taxon>
        <taxon>Suessiaceae</taxon>
        <taxon>Polarella</taxon>
    </lineage>
</organism>
<dbReference type="AlphaFoldDB" id="A0A813GMA9"/>
<proteinExistence type="predicted"/>
<name>A0A813GMA9_POLGL</name>
<feature type="non-terminal residue" evidence="2">
    <location>
        <position position="334"/>
    </location>
</feature>
<gene>
    <name evidence="2" type="ORF">PGLA1383_LOCUS44455</name>
</gene>
<evidence type="ECO:0000313" key="2">
    <source>
        <dbReference type="EMBL" id="CAE8627730.1"/>
    </source>
</evidence>
<dbReference type="Proteomes" id="UP000654075">
    <property type="component" value="Unassembled WGS sequence"/>
</dbReference>
<dbReference type="EMBL" id="CAJNNV010029253">
    <property type="protein sequence ID" value="CAE8627730.1"/>
    <property type="molecule type" value="Genomic_DNA"/>
</dbReference>
<evidence type="ECO:0000256" key="1">
    <source>
        <dbReference type="SAM" id="MobiDB-lite"/>
    </source>
</evidence>
<feature type="region of interest" description="Disordered" evidence="1">
    <location>
        <begin position="118"/>
        <end position="151"/>
    </location>
</feature>
<feature type="compositionally biased region" description="Acidic residues" evidence="1">
    <location>
        <begin position="242"/>
        <end position="254"/>
    </location>
</feature>
<keyword evidence="3" id="KW-1185">Reference proteome</keyword>
<feature type="compositionally biased region" description="Acidic residues" evidence="1">
    <location>
        <begin position="197"/>
        <end position="223"/>
    </location>
</feature>
<evidence type="ECO:0000313" key="3">
    <source>
        <dbReference type="Proteomes" id="UP000654075"/>
    </source>
</evidence>
<comment type="caution">
    <text evidence="2">The sequence shown here is derived from an EMBL/GenBank/DDBJ whole genome shotgun (WGS) entry which is preliminary data.</text>
</comment>